<accession>A0AA38C965</accession>
<evidence type="ECO:0000313" key="2">
    <source>
        <dbReference type="Proteomes" id="UP000824469"/>
    </source>
</evidence>
<feature type="non-terminal residue" evidence="1">
    <location>
        <position position="92"/>
    </location>
</feature>
<proteinExistence type="predicted"/>
<protein>
    <submittedName>
        <fullName evidence="1">Uncharacterized protein</fullName>
    </submittedName>
</protein>
<sequence>LLHPKLDALYYSILIHTFLSVRVSFLGNSYQALFAEFAVDFVIEGVLTIVAKTIAALNLIGQEELACARREEAKSDAESAFGELGLTKDTTL</sequence>
<organism evidence="1 2">
    <name type="scientific">Taxus chinensis</name>
    <name type="common">Chinese yew</name>
    <name type="synonym">Taxus wallichiana var. chinensis</name>
    <dbReference type="NCBI Taxonomy" id="29808"/>
    <lineage>
        <taxon>Eukaryota</taxon>
        <taxon>Viridiplantae</taxon>
        <taxon>Streptophyta</taxon>
        <taxon>Embryophyta</taxon>
        <taxon>Tracheophyta</taxon>
        <taxon>Spermatophyta</taxon>
        <taxon>Pinopsida</taxon>
        <taxon>Pinidae</taxon>
        <taxon>Conifers II</taxon>
        <taxon>Cupressales</taxon>
        <taxon>Taxaceae</taxon>
        <taxon>Taxus</taxon>
    </lineage>
</organism>
<reference evidence="1 2" key="1">
    <citation type="journal article" date="2021" name="Nat. Plants">
        <title>The Taxus genome provides insights into paclitaxel biosynthesis.</title>
        <authorList>
            <person name="Xiong X."/>
            <person name="Gou J."/>
            <person name="Liao Q."/>
            <person name="Li Y."/>
            <person name="Zhou Q."/>
            <person name="Bi G."/>
            <person name="Li C."/>
            <person name="Du R."/>
            <person name="Wang X."/>
            <person name="Sun T."/>
            <person name="Guo L."/>
            <person name="Liang H."/>
            <person name="Lu P."/>
            <person name="Wu Y."/>
            <person name="Zhang Z."/>
            <person name="Ro D.K."/>
            <person name="Shang Y."/>
            <person name="Huang S."/>
            <person name="Yan J."/>
        </authorList>
    </citation>
    <scope>NUCLEOTIDE SEQUENCE [LARGE SCALE GENOMIC DNA]</scope>
    <source>
        <strain evidence="1">Ta-2019</strain>
    </source>
</reference>
<dbReference type="Proteomes" id="UP000824469">
    <property type="component" value="Unassembled WGS sequence"/>
</dbReference>
<keyword evidence="2" id="KW-1185">Reference proteome</keyword>
<comment type="caution">
    <text evidence="1">The sequence shown here is derived from an EMBL/GenBank/DDBJ whole genome shotgun (WGS) entry which is preliminary data.</text>
</comment>
<dbReference type="AlphaFoldDB" id="A0AA38C965"/>
<evidence type="ECO:0000313" key="1">
    <source>
        <dbReference type="EMBL" id="KAH9296100.1"/>
    </source>
</evidence>
<gene>
    <name evidence="1" type="ORF">KI387_039688</name>
</gene>
<name>A0AA38C965_TAXCH</name>
<dbReference type="EMBL" id="JAHRHJ020000011">
    <property type="protein sequence ID" value="KAH9296100.1"/>
    <property type="molecule type" value="Genomic_DNA"/>
</dbReference>
<feature type="non-terminal residue" evidence="1">
    <location>
        <position position="1"/>
    </location>
</feature>